<keyword evidence="1" id="KW-0812">Transmembrane</keyword>
<keyword evidence="1" id="KW-1133">Transmembrane helix</keyword>
<dbReference type="AlphaFoldDB" id="A0A7L7Z621"/>
<organism evidence="2 3">
    <name type="scientific">Clavibacter zhangzhiyongii</name>
    <dbReference type="NCBI Taxonomy" id="2768071"/>
    <lineage>
        <taxon>Bacteria</taxon>
        <taxon>Bacillati</taxon>
        <taxon>Actinomycetota</taxon>
        <taxon>Actinomycetes</taxon>
        <taxon>Micrococcales</taxon>
        <taxon>Microbacteriaceae</taxon>
        <taxon>Clavibacter</taxon>
    </lineage>
</organism>
<protein>
    <submittedName>
        <fullName evidence="2">Uncharacterized protein</fullName>
    </submittedName>
</protein>
<evidence type="ECO:0000313" key="3">
    <source>
        <dbReference type="Proteomes" id="UP000516660"/>
    </source>
</evidence>
<evidence type="ECO:0000256" key="1">
    <source>
        <dbReference type="SAM" id="Phobius"/>
    </source>
</evidence>
<keyword evidence="3" id="KW-1185">Reference proteome</keyword>
<proteinExistence type="predicted"/>
<keyword evidence="1" id="KW-0472">Membrane</keyword>
<evidence type="ECO:0000313" key="2">
    <source>
        <dbReference type="EMBL" id="QOD45238.1"/>
    </source>
</evidence>
<dbReference type="EMBL" id="CP061274">
    <property type="protein sequence ID" value="QOD45238.1"/>
    <property type="molecule type" value="Genomic_DNA"/>
</dbReference>
<name>A0A7L7Z621_9MICO</name>
<dbReference type="KEGG" id="czh:H9X71_08140"/>
<accession>A0A7L7Z621</accession>
<gene>
    <name evidence="2" type="ORF">H9X71_08140</name>
</gene>
<reference evidence="2 3" key="1">
    <citation type="submission" date="2020-08" db="EMBL/GenBank/DDBJ databases">
        <title>Description of Clavibacter zhangzhiyonge sp. nov., a phytopathogenic actinobacterium isolated from barley seeds, causing leaf brown spot and decline.</title>
        <authorList>
            <person name="Tian Q."/>
            <person name="Chuan J."/>
            <person name="Zhao W."/>
            <person name="Li X."/>
        </authorList>
    </citation>
    <scope>NUCLEOTIDE SEQUENCE [LARGE SCALE GENOMIC DNA]</scope>
    <source>
        <strain evidence="2 3">DM1</strain>
    </source>
</reference>
<feature type="transmembrane region" description="Helical" evidence="1">
    <location>
        <begin position="49"/>
        <end position="69"/>
    </location>
</feature>
<dbReference type="Proteomes" id="UP000516660">
    <property type="component" value="Chromosome"/>
</dbReference>
<sequence>MRRNAPLALGAALAALGTAVTALYAFQPWRTCPSDDSAAGCGMLPGDAAVMSVAVLMALVGVIVLLAGARRRWGRGGR</sequence>